<feature type="region of interest" description="Disordered" evidence="1">
    <location>
        <begin position="140"/>
        <end position="161"/>
    </location>
</feature>
<dbReference type="PANTHER" id="PTHR35186">
    <property type="entry name" value="ANK_REP_REGION DOMAIN-CONTAINING PROTEIN"/>
    <property type="match status" value="1"/>
</dbReference>
<reference evidence="3 4" key="1">
    <citation type="submission" date="2021-07" db="EMBL/GenBank/DDBJ databases">
        <title>Genome data of Colletotrichum spaethianum.</title>
        <authorList>
            <person name="Utami Y.D."/>
            <person name="Hiruma K."/>
        </authorList>
    </citation>
    <scope>NUCLEOTIDE SEQUENCE [LARGE SCALE GENOMIC DNA]</scope>
    <source>
        <strain evidence="3 4">MAFF 242679</strain>
    </source>
</reference>
<evidence type="ECO:0000256" key="1">
    <source>
        <dbReference type="SAM" id="MobiDB-lite"/>
    </source>
</evidence>
<proteinExistence type="predicted"/>
<dbReference type="SUPFAM" id="SSF52743">
    <property type="entry name" value="Subtilisin-like"/>
    <property type="match status" value="1"/>
</dbReference>
<sequence>MDIAIAFGIGAGADSVESFDFAKDALSRVSQIAVDLGARKKLGVAGCLAAELLIARKTLDSADARHLPKLQRRVPKLLKDLERWPEPPDLHNPILRSILSRKGKGSDERVRQGILSFAKSSSYVVDQYFKKLERFSKQVMSTDDDARSSSKDNEMSEAPTDEYPAHVNADLYAALKSYSRCTCLNSLASSRGGHHARLRLCDKVVKVDGQVAFDMLFSAAPTAWDHWQDFQLRVSMRKKGGKAVKFADNGACRLSAGCDNRFAKKTRVVKPGEFCSLIKLKLSSRICCHVQDSELHQLYDGFPVLQDVDSGPSFSLRGVLEMGRLSNRMKLVLAYIVARSFWQYYDSPWMESPWTSDSIHFLPESLKTDENQSSGALYASKPYFAVEFEEHSGKFAEYCSNFGVIFRYPRLLALCIVLLEIGRGQCLTIEDHGSVEANLNETWTLAKRLTDRNRTWGDFDYPHYRKAILGCLNYVPSNKESACIETDVFARKAAIHAAVVQPLEKLLSELGFAGNLHITDPIDASRGPGQVPCIPAVPAMPSKNRDADQSARWFDELNVINQYFKKRGPLTSVRAPRVAILDTGFDEEAVFFSSPGRKRKIKGWRDWVAGSPNPVDENGHGSHTTAIVMKVAPDATIYVARIAKDRSTLRNATQAIAEVRIAIEKPFTSC</sequence>
<keyword evidence="4" id="KW-1185">Reference proteome</keyword>
<protein>
    <recommendedName>
        <fullName evidence="2">DUF7580 domain-containing protein</fullName>
    </recommendedName>
</protein>
<dbReference type="PANTHER" id="PTHR35186:SF4">
    <property type="entry name" value="PRION-INHIBITION AND PROPAGATION HELO DOMAIN-CONTAINING PROTEIN"/>
    <property type="match status" value="1"/>
</dbReference>
<feature type="compositionally biased region" description="Basic and acidic residues" evidence="1">
    <location>
        <begin position="144"/>
        <end position="154"/>
    </location>
</feature>
<accession>A0AA37GYJ2</accession>
<comment type="caution">
    <text evidence="3">The sequence shown here is derived from an EMBL/GenBank/DDBJ whole genome shotgun (WGS) entry which is preliminary data.</text>
</comment>
<dbReference type="AlphaFoldDB" id="A0AA37GYJ2"/>
<gene>
    <name evidence="3" type="ORF">ColLi_11520</name>
</gene>
<organism evidence="3 4">
    <name type="scientific">Colletotrichum liriopes</name>
    <dbReference type="NCBI Taxonomy" id="708192"/>
    <lineage>
        <taxon>Eukaryota</taxon>
        <taxon>Fungi</taxon>
        <taxon>Dikarya</taxon>
        <taxon>Ascomycota</taxon>
        <taxon>Pezizomycotina</taxon>
        <taxon>Sordariomycetes</taxon>
        <taxon>Hypocreomycetidae</taxon>
        <taxon>Glomerellales</taxon>
        <taxon>Glomerellaceae</taxon>
        <taxon>Colletotrichum</taxon>
        <taxon>Colletotrichum spaethianum species complex</taxon>
    </lineage>
</organism>
<evidence type="ECO:0000313" key="4">
    <source>
        <dbReference type="Proteomes" id="UP001055172"/>
    </source>
</evidence>
<name>A0AA37GYJ2_9PEZI</name>
<evidence type="ECO:0000313" key="3">
    <source>
        <dbReference type="EMBL" id="GJC88682.1"/>
    </source>
</evidence>
<dbReference type="Gene3D" id="3.40.50.200">
    <property type="entry name" value="Peptidase S8/S53 domain"/>
    <property type="match status" value="1"/>
</dbReference>
<dbReference type="InterPro" id="IPR036852">
    <property type="entry name" value="Peptidase_S8/S53_dom_sf"/>
</dbReference>
<dbReference type="GO" id="GO:0006508">
    <property type="term" value="P:proteolysis"/>
    <property type="evidence" value="ECO:0007669"/>
    <property type="project" value="InterPro"/>
</dbReference>
<dbReference type="GO" id="GO:0004252">
    <property type="term" value="F:serine-type endopeptidase activity"/>
    <property type="evidence" value="ECO:0007669"/>
    <property type="project" value="InterPro"/>
</dbReference>
<dbReference type="Pfam" id="PF24476">
    <property type="entry name" value="DUF7580"/>
    <property type="match status" value="1"/>
</dbReference>
<evidence type="ECO:0000259" key="2">
    <source>
        <dbReference type="Pfam" id="PF24476"/>
    </source>
</evidence>
<feature type="domain" description="DUF7580" evidence="2">
    <location>
        <begin position="171"/>
        <end position="508"/>
    </location>
</feature>
<dbReference type="InterPro" id="IPR056002">
    <property type="entry name" value="DUF7580"/>
</dbReference>
<dbReference type="Proteomes" id="UP001055172">
    <property type="component" value="Unassembled WGS sequence"/>
</dbReference>
<dbReference type="EMBL" id="BPPX01000034">
    <property type="protein sequence ID" value="GJC88682.1"/>
    <property type="molecule type" value="Genomic_DNA"/>
</dbReference>